<reference evidence="2" key="2">
    <citation type="submission" date="2020-09" db="EMBL/GenBank/DDBJ databases">
        <authorList>
            <person name="Sun Q."/>
            <person name="Ohkuma M."/>
        </authorList>
    </citation>
    <scope>NUCLEOTIDE SEQUENCE</scope>
    <source>
        <strain evidence="2">JCM 4386</strain>
    </source>
</reference>
<keyword evidence="3" id="KW-1185">Reference proteome</keyword>
<dbReference type="AlphaFoldDB" id="A0A918FVB7"/>
<reference evidence="2" key="1">
    <citation type="journal article" date="2014" name="Int. J. Syst. Evol. Microbiol.">
        <title>Complete genome sequence of Corynebacterium casei LMG S-19264T (=DSM 44701T), isolated from a smear-ripened cheese.</title>
        <authorList>
            <consortium name="US DOE Joint Genome Institute (JGI-PGF)"/>
            <person name="Walter F."/>
            <person name="Albersmeier A."/>
            <person name="Kalinowski J."/>
            <person name="Ruckert C."/>
        </authorList>
    </citation>
    <scope>NUCLEOTIDE SEQUENCE</scope>
    <source>
        <strain evidence="2">JCM 4386</strain>
    </source>
</reference>
<proteinExistence type="predicted"/>
<sequence length="724" mass="77051">MQGEHGEIGSVEQANPSKSAEGAALASGSLVIVTVEDGDPEFTKAVEEQLSVVTAWWEPGPAPGEGFVQTVLRAPEERHDVEHFLYTSGIREAAEDEALVLYITSHGAVGTSTRHFLLLPSTDTDRLPATGMPTNEVVIAALDSRARHVLVIVNACEAEGIDAELRALARDLARPGTRERTLNVVATTSTRSPVLGREFAVVLRRAFEWLQDAAGIARAHLSISEFIQALEQATERLNEERGLSLAGPRPVLQGKLGAPIPTLPNPGYRPKPQVVTQAREEVAATPEELEYWLDRASGRAGSDDPGWYFSGRQELNRELAGFVTGPAGVLIVTGTAASGKSAVLARAVTLSDSAFRASPRYAEAVSKVPADSVPDEGSIHVAVSARNRGPLSLIEAVGSRLGCEQDRARPATDALRQWQEGLRTFFTTFREGTVTVVVDGLDESPDAVACIRDVLVPLAACAGGPDTASPDTASGVPVPAQAAGSPSSVRPPAHRGLRLLLGVRSSSPGTPEAAAATGMRGLLQELLEAFPAARVVRTDGEGMQADIAAYAAALLAGAAWCDDPAVVASAAERVARRVGRSFLDARLASEQLRRADGATLLGDPLWLSQLDRGTAGLFEQDLDQVTDDGLIREEALALLRATAFGLGRGIPWAQVWPAVASELLQARLDHADEKIRRLLGGRLAGYLTHDIEDDHVVYRPAHEQLAALLRRWPQETRRASDESG</sequence>
<evidence type="ECO:0000313" key="3">
    <source>
        <dbReference type="Proteomes" id="UP000606194"/>
    </source>
</evidence>
<feature type="region of interest" description="Disordered" evidence="1">
    <location>
        <begin position="466"/>
        <end position="492"/>
    </location>
</feature>
<feature type="region of interest" description="Disordered" evidence="1">
    <location>
        <begin position="1"/>
        <end position="20"/>
    </location>
</feature>
<name>A0A918FVB7_9ACTN</name>
<dbReference type="EMBL" id="BMTL01000010">
    <property type="protein sequence ID" value="GGR86982.1"/>
    <property type="molecule type" value="Genomic_DNA"/>
</dbReference>
<gene>
    <name evidence="2" type="ORF">GCM10010269_27650</name>
</gene>
<dbReference type="Proteomes" id="UP000606194">
    <property type="component" value="Unassembled WGS sequence"/>
</dbReference>
<evidence type="ECO:0000313" key="2">
    <source>
        <dbReference type="EMBL" id="GGR86982.1"/>
    </source>
</evidence>
<comment type="caution">
    <text evidence="2">The sequence shown here is derived from an EMBL/GenBank/DDBJ whole genome shotgun (WGS) entry which is preliminary data.</text>
</comment>
<protein>
    <submittedName>
        <fullName evidence="2">Uncharacterized protein</fullName>
    </submittedName>
</protein>
<organism evidence="2 3">
    <name type="scientific">Streptomyces humidus</name>
    <dbReference type="NCBI Taxonomy" id="52259"/>
    <lineage>
        <taxon>Bacteria</taxon>
        <taxon>Bacillati</taxon>
        <taxon>Actinomycetota</taxon>
        <taxon>Actinomycetes</taxon>
        <taxon>Kitasatosporales</taxon>
        <taxon>Streptomycetaceae</taxon>
        <taxon>Streptomyces</taxon>
    </lineage>
</organism>
<accession>A0A918FVB7</accession>
<evidence type="ECO:0000256" key="1">
    <source>
        <dbReference type="SAM" id="MobiDB-lite"/>
    </source>
</evidence>
<dbReference type="RefSeq" id="WP_190149529.1">
    <property type="nucleotide sequence ID" value="NZ_BMTL01000010.1"/>
</dbReference>